<proteinExistence type="predicted"/>
<gene>
    <name evidence="6" type="ORF">FHX42_003899</name>
</gene>
<dbReference type="InterPro" id="IPR050707">
    <property type="entry name" value="HTH_MetabolicPath_Reg"/>
</dbReference>
<dbReference type="Pfam" id="PF09339">
    <property type="entry name" value="HTH_IclR"/>
    <property type="match status" value="1"/>
</dbReference>
<dbReference type="InterPro" id="IPR029016">
    <property type="entry name" value="GAF-like_dom_sf"/>
</dbReference>
<dbReference type="InterPro" id="IPR036390">
    <property type="entry name" value="WH_DNA-bd_sf"/>
</dbReference>
<evidence type="ECO:0000259" key="4">
    <source>
        <dbReference type="PROSITE" id="PS51077"/>
    </source>
</evidence>
<organism evidence="6 7">
    <name type="scientific">Halosaccharopolyspora lacisalsi</name>
    <dbReference type="NCBI Taxonomy" id="1000566"/>
    <lineage>
        <taxon>Bacteria</taxon>
        <taxon>Bacillati</taxon>
        <taxon>Actinomycetota</taxon>
        <taxon>Actinomycetes</taxon>
        <taxon>Pseudonocardiales</taxon>
        <taxon>Pseudonocardiaceae</taxon>
        <taxon>Halosaccharopolyspora</taxon>
    </lineage>
</organism>
<dbReference type="PANTHER" id="PTHR30136:SF24">
    <property type="entry name" value="HTH-TYPE TRANSCRIPTIONAL REPRESSOR ALLR"/>
    <property type="match status" value="1"/>
</dbReference>
<evidence type="ECO:0000256" key="3">
    <source>
        <dbReference type="ARBA" id="ARBA00023163"/>
    </source>
</evidence>
<reference evidence="6 7" key="1">
    <citation type="submission" date="2020-07" db="EMBL/GenBank/DDBJ databases">
        <title>Sequencing the genomes of 1000 actinobacteria strains.</title>
        <authorList>
            <person name="Klenk H.-P."/>
        </authorList>
    </citation>
    <scope>NUCLEOTIDE SEQUENCE [LARGE SCALE GENOMIC DNA]</scope>
    <source>
        <strain evidence="6 7">DSM 45975</strain>
    </source>
</reference>
<protein>
    <submittedName>
        <fullName evidence="6">DNA-binding IclR family transcriptional regulator</fullName>
    </submittedName>
</protein>
<dbReference type="Gene3D" id="1.10.10.10">
    <property type="entry name" value="Winged helix-like DNA-binding domain superfamily/Winged helix DNA-binding domain"/>
    <property type="match status" value="1"/>
</dbReference>
<name>A0A839DZS5_9PSEU</name>
<accession>A0A839DZS5</accession>
<dbReference type="Proteomes" id="UP000569329">
    <property type="component" value="Unassembled WGS sequence"/>
</dbReference>
<keyword evidence="7" id="KW-1185">Reference proteome</keyword>
<feature type="domain" description="HTH iclR-type" evidence="4">
    <location>
        <begin position="23"/>
        <end position="84"/>
    </location>
</feature>
<dbReference type="GO" id="GO:0003677">
    <property type="term" value="F:DNA binding"/>
    <property type="evidence" value="ECO:0007669"/>
    <property type="project" value="UniProtKB-KW"/>
</dbReference>
<dbReference type="InterPro" id="IPR036388">
    <property type="entry name" value="WH-like_DNA-bd_sf"/>
</dbReference>
<evidence type="ECO:0000259" key="5">
    <source>
        <dbReference type="PROSITE" id="PS51078"/>
    </source>
</evidence>
<dbReference type="SUPFAM" id="SSF55781">
    <property type="entry name" value="GAF domain-like"/>
    <property type="match status" value="1"/>
</dbReference>
<dbReference type="PROSITE" id="PS51077">
    <property type="entry name" value="HTH_ICLR"/>
    <property type="match status" value="1"/>
</dbReference>
<evidence type="ECO:0000256" key="1">
    <source>
        <dbReference type="ARBA" id="ARBA00023015"/>
    </source>
</evidence>
<dbReference type="SUPFAM" id="SSF46785">
    <property type="entry name" value="Winged helix' DNA-binding domain"/>
    <property type="match status" value="1"/>
</dbReference>
<sequence>MTRVNTRTERGGLMAAEGRADGSQTLERGLHVLRMLAEVPEGLGPSEVAARLGVHRSIAYRLLTALVRQEFVARDDEGRYRVGLVFFTLAEQLRPRLLDVARPVLHDLTNRLNATACLVVAESERAVAIAVIEPSGPGPHFSYGVGNRDPLDRGAAGIALLAAEPARDDEPERVAETRRTGHITTHEEVVAGSYGIAAPIHTPTGDRVAAVNVITHRHDIAEQAIPHVVEAAETIAATLNGPRRT</sequence>
<dbReference type="SMART" id="SM00346">
    <property type="entry name" value="HTH_ICLR"/>
    <property type="match status" value="1"/>
</dbReference>
<keyword evidence="2 6" id="KW-0238">DNA-binding</keyword>
<keyword evidence="1" id="KW-0805">Transcription regulation</keyword>
<dbReference type="PANTHER" id="PTHR30136">
    <property type="entry name" value="HELIX-TURN-HELIX TRANSCRIPTIONAL REGULATOR, ICLR FAMILY"/>
    <property type="match status" value="1"/>
</dbReference>
<evidence type="ECO:0000313" key="7">
    <source>
        <dbReference type="Proteomes" id="UP000569329"/>
    </source>
</evidence>
<dbReference type="PROSITE" id="PS51078">
    <property type="entry name" value="ICLR_ED"/>
    <property type="match status" value="1"/>
</dbReference>
<dbReference type="AlphaFoldDB" id="A0A839DZS5"/>
<keyword evidence="3" id="KW-0804">Transcription</keyword>
<dbReference type="Gene3D" id="3.30.450.40">
    <property type="match status" value="2"/>
</dbReference>
<dbReference type="GO" id="GO:0045892">
    <property type="term" value="P:negative regulation of DNA-templated transcription"/>
    <property type="evidence" value="ECO:0007669"/>
    <property type="project" value="TreeGrafter"/>
</dbReference>
<comment type="caution">
    <text evidence="6">The sequence shown here is derived from an EMBL/GenBank/DDBJ whole genome shotgun (WGS) entry which is preliminary data.</text>
</comment>
<evidence type="ECO:0000313" key="6">
    <source>
        <dbReference type="EMBL" id="MBA8826523.1"/>
    </source>
</evidence>
<dbReference type="EMBL" id="JACGWZ010000005">
    <property type="protein sequence ID" value="MBA8826523.1"/>
    <property type="molecule type" value="Genomic_DNA"/>
</dbReference>
<dbReference type="InterPro" id="IPR014757">
    <property type="entry name" value="Tscrpt_reg_IclR_C"/>
</dbReference>
<dbReference type="GO" id="GO:0003700">
    <property type="term" value="F:DNA-binding transcription factor activity"/>
    <property type="evidence" value="ECO:0007669"/>
    <property type="project" value="TreeGrafter"/>
</dbReference>
<feature type="domain" description="IclR-ED" evidence="5">
    <location>
        <begin position="85"/>
        <end position="241"/>
    </location>
</feature>
<evidence type="ECO:0000256" key="2">
    <source>
        <dbReference type="ARBA" id="ARBA00023125"/>
    </source>
</evidence>
<dbReference type="InterPro" id="IPR005471">
    <property type="entry name" value="Tscrpt_reg_IclR_N"/>
</dbReference>
<dbReference type="RefSeq" id="WP_328796409.1">
    <property type="nucleotide sequence ID" value="NZ_JACGWZ010000005.1"/>
</dbReference>